<feature type="transmembrane region" description="Helical" evidence="1">
    <location>
        <begin position="333"/>
        <end position="349"/>
    </location>
</feature>
<dbReference type="PRINTS" id="PR00702">
    <property type="entry name" value="ACRIFLAVINRP"/>
</dbReference>
<evidence type="ECO:0000313" key="2">
    <source>
        <dbReference type="EMBL" id="GHM59711.1"/>
    </source>
</evidence>
<sequence>MKGIIEVFVGRNRATLLLLLMIFFIGIYSYVQMPRENNPDIQIPIINVSVNLQGISPEDSERILAIPMENELKSIQGIEEVSSVATDDCAYVTLKFKAGFDSKKALEDVRAKMDDIRSKLPNEADHLAAHEVNLSLFPVINVGLIGSLPERTLNEIARNLKNAIETLPNVLSVEVAGMRKEIVEVIIKPSVFNSYNLQLDEILGAITRNNRLIGAGVLEGDTGRYSIKISGTFKDVKDILKVPLRVQGDAVVTVADVAEVYYKFEDRKGFARINGEPAIVFEVSKRTGANVIETINQVKNLVSKAGLPKNLSAVYMQDQSDKIADTINDLENSIIFSVLLILIVMMLTMGTRISMLVSLAIPGSFLLGIIILHFMGITLNIVVLFSLIMAVGMLVDDSIVVNEYADRKMISGLSPSEAFRVAAIDMFWPVTSATLTKLAVFIPLLFWPGVTGEFMKYIPVTLVATLSSSLVIALIFTPTLGAIFGKPSTTLPEEIEKMNAIESGSLEKTSTFLKAYVSVLNKVLNNPKRFVFITITALISVSIVYFKFGPGVEFFPSVEPDNAVINVRAKGNLSVKERDLMLREVENHILDMKDEIKIFYARSGLFTSEEKSDDLIAKIQLEFVNWHLRRKAYDIIDDIRNRMQNIKGVVIEVQEEKMGPQGDKPIQINLSSKYWIKMEAALNKILTLMHNSPGFINIQDSRSSPEIEWDIDIDRSKAILSGTDITVVGEFIKMVTSGVIIGKYRPNNLDEEVDIIARFPKENRNLKTLDNLFVSTKDGLSPISTFTKRSPKNKISRINRTDGMRTLTVSADVAPGYLASEQIKFIKLQKDWDKEVIVDFKGESKDQNEAQAFLLKAFILAIMLMILVLVTEFNSVYNTFIVMTAVFLSTTCIFCSLLLLKQVFGIVMGGVGIIALAGIIVNNNILLIDSFENKLKLYGVKEAIIRACISRVRPILLTVATTGLGLMPMITKISINFFKREITYNAPASQWWTHLSITIASGLVLATALTLFFTPALLYCKKYKGKGVKNKQYYN</sequence>
<reference evidence="2 3" key="1">
    <citation type="journal article" date="2021" name="Microb. Ecol.">
        <title>Candidatus Mesenet longicola: Novel Endosymbionts of Brontispa longissima that Induce Cytoplasmic Incompatibility.</title>
        <authorList>
            <person name="Takano S."/>
            <person name="Gotoh Y."/>
            <person name="Hayashi T."/>
        </authorList>
    </citation>
    <scope>NUCLEOTIDE SEQUENCE [LARGE SCALE GENOMIC DNA]</scope>
    <source>
        <strain evidence="2">L5</strain>
    </source>
</reference>
<dbReference type="SUPFAM" id="SSF82693">
    <property type="entry name" value="Multidrug efflux transporter AcrB pore domain, PN1, PN2, PC1 and PC2 subdomains"/>
    <property type="match status" value="2"/>
</dbReference>
<feature type="transmembrane region" description="Helical" evidence="1">
    <location>
        <begin position="454"/>
        <end position="476"/>
    </location>
</feature>
<dbReference type="GO" id="GO:0042910">
    <property type="term" value="F:xenobiotic transmembrane transporter activity"/>
    <property type="evidence" value="ECO:0007669"/>
    <property type="project" value="TreeGrafter"/>
</dbReference>
<name>A0A8J3HWS8_9RICK</name>
<dbReference type="Gene3D" id="3.30.70.1430">
    <property type="entry name" value="Multidrug efflux transporter AcrB pore domain"/>
    <property type="match status" value="2"/>
</dbReference>
<feature type="transmembrane region" description="Helical" evidence="1">
    <location>
        <begin position="955"/>
        <end position="975"/>
    </location>
</feature>
<dbReference type="InterPro" id="IPR001036">
    <property type="entry name" value="Acrflvin-R"/>
</dbReference>
<dbReference type="Gene3D" id="1.20.1640.10">
    <property type="entry name" value="Multidrug efflux transporter AcrB transmembrane domain"/>
    <property type="match status" value="2"/>
</dbReference>
<dbReference type="PANTHER" id="PTHR32063:SF0">
    <property type="entry name" value="SWARMING MOTILITY PROTEIN SWRC"/>
    <property type="match status" value="1"/>
</dbReference>
<keyword evidence="1" id="KW-1133">Transmembrane helix</keyword>
<dbReference type="GO" id="GO:0005886">
    <property type="term" value="C:plasma membrane"/>
    <property type="evidence" value="ECO:0007669"/>
    <property type="project" value="TreeGrafter"/>
</dbReference>
<dbReference type="Gene3D" id="3.30.2090.10">
    <property type="entry name" value="Multidrug efflux transporter AcrB TolC docking domain, DN and DC subdomains"/>
    <property type="match status" value="2"/>
</dbReference>
<dbReference type="Gene3D" id="3.30.70.1440">
    <property type="entry name" value="Multidrug efflux transporter AcrB pore domain"/>
    <property type="match status" value="1"/>
</dbReference>
<dbReference type="SUPFAM" id="SSF82866">
    <property type="entry name" value="Multidrug efflux transporter AcrB transmembrane domain"/>
    <property type="match status" value="2"/>
</dbReference>
<feature type="transmembrane region" description="Helical" evidence="1">
    <location>
        <begin position="995"/>
        <end position="1020"/>
    </location>
</feature>
<comment type="caution">
    <text evidence="2">The sequence shown here is derived from an EMBL/GenBank/DDBJ whole genome shotgun (WGS) entry which is preliminary data.</text>
</comment>
<accession>A0A8J3HWS8</accession>
<dbReference type="Gene3D" id="3.30.70.1320">
    <property type="entry name" value="Multidrug efflux transporter AcrB pore domain like"/>
    <property type="match status" value="1"/>
</dbReference>
<keyword evidence="3" id="KW-1185">Reference proteome</keyword>
<feature type="transmembrane region" description="Helical" evidence="1">
    <location>
        <begin position="530"/>
        <end position="548"/>
    </location>
</feature>
<dbReference type="InterPro" id="IPR027463">
    <property type="entry name" value="AcrB_DN_DC_subdom"/>
</dbReference>
<organism evidence="2 3">
    <name type="scientific">Candidatus Mesenet longicola</name>
    <dbReference type="NCBI Taxonomy" id="1892558"/>
    <lineage>
        <taxon>Bacteria</taxon>
        <taxon>Pseudomonadati</taxon>
        <taxon>Pseudomonadota</taxon>
        <taxon>Alphaproteobacteria</taxon>
        <taxon>Rickettsiales</taxon>
        <taxon>Anaplasmataceae</taxon>
        <taxon>Candidatus Mesenet</taxon>
    </lineage>
</organism>
<feature type="transmembrane region" description="Helical" evidence="1">
    <location>
        <begin position="426"/>
        <end position="448"/>
    </location>
</feature>
<feature type="transmembrane region" description="Helical" evidence="1">
    <location>
        <begin position="880"/>
        <end position="900"/>
    </location>
</feature>
<dbReference type="Pfam" id="PF00873">
    <property type="entry name" value="ACR_tran"/>
    <property type="match status" value="1"/>
</dbReference>
<gene>
    <name evidence="2" type="ORF">sL5_07040</name>
</gene>
<dbReference type="SUPFAM" id="SSF82714">
    <property type="entry name" value="Multidrug efflux transporter AcrB TolC docking domain, DN and DC subdomains"/>
    <property type="match status" value="1"/>
</dbReference>
<feature type="transmembrane region" description="Helical" evidence="1">
    <location>
        <begin position="906"/>
        <end position="928"/>
    </location>
</feature>
<keyword evidence="1" id="KW-0812">Transmembrane</keyword>
<evidence type="ECO:0000313" key="3">
    <source>
        <dbReference type="Proteomes" id="UP000637906"/>
    </source>
</evidence>
<keyword evidence="1" id="KW-0472">Membrane</keyword>
<proteinExistence type="predicted"/>
<dbReference type="PANTHER" id="PTHR32063">
    <property type="match status" value="1"/>
</dbReference>
<evidence type="ECO:0000256" key="1">
    <source>
        <dbReference type="SAM" id="Phobius"/>
    </source>
</evidence>
<feature type="transmembrane region" description="Helical" evidence="1">
    <location>
        <begin position="853"/>
        <end position="873"/>
    </location>
</feature>
<dbReference type="EMBL" id="BNGU01000028">
    <property type="protein sequence ID" value="GHM59711.1"/>
    <property type="molecule type" value="Genomic_DNA"/>
</dbReference>
<feature type="transmembrane region" description="Helical" evidence="1">
    <location>
        <begin position="12"/>
        <end position="31"/>
    </location>
</feature>
<dbReference type="AlphaFoldDB" id="A0A8J3HWS8"/>
<protein>
    <submittedName>
        <fullName evidence="2">Acriflavin resistance protein</fullName>
    </submittedName>
</protein>
<dbReference type="Proteomes" id="UP000637906">
    <property type="component" value="Unassembled WGS sequence"/>
</dbReference>